<gene>
    <name evidence="1" type="ORF">IG193_01920</name>
</gene>
<evidence type="ECO:0000313" key="1">
    <source>
        <dbReference type="EMBL" id="QOJ79244.1"/>
    </source>
</evidence>
<evidence type="ECO:0000313" key="2">
    <source>
        <dbReference type="Proteomes" id="UP000594121"/>
    </source>
</evidence>
<keyword evidence="2" id="KW-1185">Reference proteome</keyword>
<dbReference type="AlphaFoldDB" id="A0A7L9FJY4"/>
<dbReference type="InParanoid" id="A0A7L9FJY4"/>
<accession>A0A7L9FJY4</accession>
<organism evidence="1 2">
    <name type="scientific">Infirmifilum lucidum</name>
    <dbReference type="NCBI Taxonomy" id="2776706"/>
    <lineage>
        <taxon>Archaea</taxon>
        <taxon>Thermoproteota</taxon>
        <taxon>Thermoprotei</taxon>
        <taxon>Thermofilales</taxon>
        <taxon>Thermofilaceae</taxon>
        <taxon>Infirmifilum</taxon>
    </lineage>
</organism>
<protein>
    <submittedName>
        <fullName evidence="1">Uncharacterized protein</fullName>
    </submittedName>
</protein>
<dbReference type="RefSeq" id="WP_192819216.1">
    <property type="nucleotide sequence ID" value="NZ_CP062310.1"/>
</dbReference>
<name>A0A7L9FJY4_9CREN</name>
<dbReference type="EMBL" id="CP062310">
    <property type="protein sequence ID" value="QOJ79244.1"/>
    <property type="molecule type" value="Genomic_DNA"/>
</dbReference>
<proteinExistence type="predicted"/>
<dbReference type="KEGG" id="thel:IG193_01920"/>
<dbReference type="Proteomes" id="UP000594121">
    <property type="component" value="Chromosome"/>
</dbReference>
<sequence>MAVRVKLRIASRKGREVATSALVNSGFEAETPQLLVPRRVAYELGLWPPPVEAVLVEVGTAGGPVRNYLIPRAVHVYVEAGGRTVGPVEADVMVSDHEYEVLISDVLGSELGIVILDLRGKWKFSDEEAVRETEEPQYWF</sequence>
<dbReference type="GeneID" id="59148614"/>
<reference evidence="1 2" key="1">
    <citation type="submission" date="2020-10" db="EMBL/GenBank/DDBJ databases">
        <title>Thermofilum lucidum 3507LT sp. nov. a novel member of Thermofilaceae family isolated from Chile hot spring, and proposal of description order Thermofilales.</title>
        <authorList>
            <person name="Zayulina K.S."/>
            <person name="Elcheninov A.G."/>
            <person name="Toshchakov S.V."/>
            <person name="Kublanov I.V."/>
        </authorList>
    </citation>
    <scope>NUCLEOTIDE SEQUENCE [LARGE SCALE GENOMIC DNA]</scope>
    <source>
        <strain evidence="1 2">3507LT</strain>
    </source>
</reference>